<keyword evidence="3" id="KW-1185">Reference proteome</keyword>
<dbReference type="GO" id="GO:0032049">
    <property type="term" value="P:cardiolipin biosynthetic process"/>
    <property type="evidence" value="ECO:0007669"/>
    <property type="project" value="TreeGrafter"/>
</dbReference>
<dbReference type="PANTHER" id="PTHR21248:SF12">
    <property type="entry name" value="CARDIOLIPIN SYNTHASE C"/>
    <property type="match status" value="1"/>
</dbReference>
<dbReference type="RefSeq" id="WP_237602894.1">
    <property type="nucleotide sequence ID" value="NZ_JAIRBA010000014.1"/>
</dbReference>
<reference evidence="2" key="1">
    <citation type="submission" date="2021-09" db="EMBL/GenBank/DDBJ databases">
        <title>Genome of Aequorivita sp. strain F47161.</title>
        <authorList>
            <person name="Wang Y."/>
        </authorList>
    </citation>
    <scope>NUCLEOTIDE SEQUENCE</scope>
    <source>
        <strain evidence="2">F47161</strain>
    </source>
</reference>
<evidence type="ECO:0000313" key="3">
    <source>
        <dbReference type="Proteomes" id="UP001139461"/>
    </source>
</evidence>
<evidence type="ECO:0000259" key="1">
    <source>
        <dbReference type="PROSITE" id="PS50035"/>
    </source>
</evidence>
<dbReference type="InterPro" id="IPR001736">
    <property type="entry name" value="PLipase_D/transphosphatidylase"/>
</dbReference>
<organism evidence="2 3">
    <name type="scientific">Aequorivita vitellina</name>
    <dbReference type="NCBI Taxonomy" id="2874475"/>
    <lineage>
        <taxon>Bacteria</taxon>
        <taxon>Pseudomonadati</taxon>
        <taxon>Bacteroidota</taxon>
        <taxon>Flavobacteriia</taxon>
        <taxon>Flavobacteriales</taxon>
        <taxon>Flavobacteriaceae</taxon>
        <taxon>Aequorivita</taxon>
    </lineage>
</organism>
<proteinExistence type="predicted"/>
<dbReference type="Gene3D" id="3.30.870.10">
    <property type="entry name" value="Endonuclease Chain A"/>
    <property type="match status" value="3"/>
</dbReference>
<name>A0A9X1U1Q7_9FLAO</name>
<dbReference type="Proteomes" id="UP001139461">
    <property type="component" value="Unassembled WGS sequence"/>
</dbReference>
<dbReference type="SUPFAM" id="SSF56024">
    <property type="entry name" value="Phospholipase D/nuclease"/>
    <property type="match status" value="2"/>
</dbReference>
<dbReference type="PROSITE" id="PS50035">
    <property type="entry name" value="PLD"/>
    <property type="match status" value="2"/>
</dbReference>
<dbReference type="EMBL" id="JAIRBA010000014">
    <property type="protein sequence ID" value="MCG2419105.1"/>
    <property type="molecule type" value="Genomic_DNA"/>
</dbReference>
<dbReference type="AlphaFoldDB" id="A0A9X1U1Q7"/>
<dbReference type="SMART" id="SM00155">
    <property type="entry name" value="PLDc"/>
    <property type="match status" value="2"/>
</dbReference>
<feature type="domain" description="PLD phosphodiesterase" evidence="1">
    <location>
        <begin position="677"/>
        <end position="703"/>
    </location>
</feature>
<comment type="caution">
    <text evidence="2">The sequence shown here is derived from an EMBL/GenBank/DDBJ whole genome shotgun (WGS) entry which is preliminary data.</text>
</comment>
<accession>A0A9X1U1Q7</accession>
<evidence type="ECO:0000313" key="2">
    <source>
        <dbReference type="EMBL" id="MCG2419105.1"/>
    </source>
</evidence>
<dbReference type="GO" id="GO:0003824">
    <property type="term" value="F:catalytic activity"/>
    <property type="evidence" value="ECO:0007669"/>
    <property type="project" value="InterPro"/>
</dbReference>
<dbReference type="PANTHER" id="PTHR21248">
    <property type="entry name" value="CARDIOLIPIN SYNTHASE"/>
    <property type="match status" value="1"/>
</dbReference>
<sequence length="822" mass="94137">MQQSSPSTRKTSNYSIVIVLFLAFTLLSCSQKLLLNSPLATTPDYLAHNKFVAEKAFVLKDNDLAFASKIDIIKNAKKELRLIYYIYDLDETTAFMTHALLEKIKADKDFKVKLLVDYQWNYKNLDFFRWMENQQPNGIQQIEVRFYNRPAVSIIKFAEFMTIGCAGDKIGVQETTPNCAAEKTNYLKKYDGLLLNEAEAEMSLEAKIFLAGFYSKDPNGLLFATQLGYARELQNMTENTAATPTITESEKDNLKKVMKLYWTAKTGNNAQKIQAQIQLSIIGLFYGDQLKPFLNGLETILPFSLKNMDGSAMMANNEMDYVTDYSHHKLILADKEVAQLGGRNCANAYHMHPNDLEKKYIFMDTDVYMHLDSIGGDILQKSYDELWNYTQMVATTTDIEKHAPIGYLYLINKATKMAEAACPKNLNDLEKQGCALQIFVQLLNSSTEALVTEKQKEWGTKYEAFLQSYQNNYLSKTINAKRWTSLDMLFDSNNGYVQNTAFSNTLHSVNDIPIANQEMFYVQNVPFNLSILKRGKLKNRKFGSEYGKEIEHGKMIHKVWEDAFNDACAKSNLTNKPVEIIIHQGYFSPTEGVVHEMNKLMNKNSCPNVTLKIYTNSIGTTDLTPINFIGRRQMQYLLQKNKEFDTDRFQYFEYDKERLTQEVADNFSTENGVKEVGSFSLHTKVMIFGDDIYIGSANAEFRSYMMDTNNGVFIKDAPELVAAYKKLFAELEAKHIVVEAKHSIKFDNAAQLRIQEEKDVAALLDRYAINERESMANRKAELEFFIRQFYATLDQVTAEMKKSLKKKKLKGPSKLDELLKVF</sequence>
<feature type="domain" description="PLD phosphodiesterase" evidence="1">
    <location>
        <begin position="322"/>
        <end position="349"/>
    </location>
</feature>
<gene>
    <name evidence="2" type="ORF">K8089_08720</name>
</gene>
<protein>
    <submittedName>
        <fullName evidence="2">Phospholipase D-like domain-containing protein</fullName>
    </submittedName>
</protein>